<reference evidence="1 2" key="1">
    <citation type="submission" date="2016-10" db="EMBL/GenBank/DDBJ databases">
        <authorList>
            <person name="Varghese N."/>
            <person name="Submissions S."/>
        </authorList>
    </citation>
    <scope>NUCLEOTIDE SEQUENCE [LARGE SCALE GENOMIC DNA]</scope>
    <source>
        <strain evidence="1 2">CDM_1</strain>
    </source>
</reference>
<gene>
    <name evidence="1" type="ORF">SAMN05192552_10717</name>
</gene>
<organism evidence="1 2">
    <name type="scientific">Natrinema hispanicum</name>
    <dbReference type="NCBI Taxonomy" id="392421"/>
    <lineage>
        <taxon>Archaea</taxon>
        <taxon>Methanobacteriati</taxon>
        <taxon>Methanobacteriota</taxon>
        <taxon>Stenosarchaea group</taxon>
        <taxon>Halobacteria</taxon>
        <taxon>Halobacteriales</taxon>
        <taxon>Natrialbaceae</taxon>
        <taxon>Natrinema</taxon>
    </lineage>
</organism>
<accession>A0A1G6YRN3</accession>
<evidence type="ECO:0000313" key="2">
    <source>
        <dbReference type="Proteomes" id="UP000324021"/>
    </source>
</evidence>
<name>A0A1G6YRN3_9EURY</name>
<evidence type="ECO:0000313" key="1">
    <source>
        <dbReference type="EMBL" id="SDD92315.1"/>
    </source>
</evidence>
<protein>
    <submittedName>
        <fullName evidence="1">Uncharacterized protein</fullName>
    </submittedName>
</protein>
<proteinExistence type="predicted"/>
<dbReference type="EMBL" id="FMZP01000071">
    <property type="protein sequence ID" value="SDD92315.1"/>
    <property type="molecule type" value="Genomic_DNA"/>
</dbReference>
<dbReference type="AlphaFoldDB" id="A0A1G6YRN3"/>
<sequence>MTGPQALVKTLDFQLDIQSDNEGLLYDATLEARSVYNETIRLAKESVDWDAIPNRVADDANLVKNTTQRVVAKALGAMESGGWAACQSALKSGTLNLNGDFNASAV</sequence>
<dbReference type="Proteomes" id="UP000324021">
    <property type="component" value="Unassembled WGS sequence"/>
</dbReference>